<dbReference type="Pfam" id="PF06830">
    <property type="entry name" value="Root_cap"/>
    <property type="match status" value="1"/>
</dbReference>
<evidence type="ECO:0000256" key="1">
    <source>
        <dbReference type="SAM" id="MobiDB-lite"/>
    </source>
</evidence>
<dbReference type="AlphaFoldDB" id="B9FHV4"/>
<dbReference type="InterPro" id="IPR009646">
    <property type="entry name" value="Root_cap"/>
</dbReference>
<dbReference type="EMBL" id="CM000142">
    <property type="protein sequence ID" value="EEE64620.1"/>
    <property type="molecule type" value="Genomic_DNA"/>
</dbReference>
<feature type="region of interest" description="Disordered" evidence="1">
    <location>
        <begin position="27"/>
        <end position="47"/>
    </location>
</feature>
<keyword evidence="2" id="KW-0732">Signal</keyword>
<feature type="signal peptide" evidence="2">
    <location>
        <begin position="1"/>
        <end position="24"/>
    </location>
</feature>
<evidence type="ECO:0000313" key="3">
    <source>
        <dbReference type="EMBL" id="EEE64620.1"/>
    </source>
</evidence>
<reference evidence="3" key="2">
    <citation type="submission" date="2008-12" db="EMBL/GenBank/DDBJ databases">
        <title>Improved gene annotation of the rice (Oryza sativa) genomes.</title>
        <authorList>
            <person name="Wang J."/>
            <person name="Li R."/>
            <person name="Fan W."/>
            <person name="Huang Q."/>
            <person name="Zhang J."/>
            <person name="Zhou Y."/>
            <person name="Hu Y."/>
            <person name="Zi S."/>
            <person name="Li J."/>
            <person name="Ni P."/>
            <person name="Zheng H."/>
            <person name="Zhang Y."/>
            <person name="Zhao M."/>
            <person name="Hao Q."/>
            <person name="McDermott J."/>
            <person name="Samudrala R."/>
            <person name="Kristiansen K."/>
            <person name="Wong G.K.-S."/>
        </authorList>
    </citation>
    <scope>NUCLEOTIDE SEQUENCE</scope>
</reference>
<name>B9FHV4_ORYSJ</name>
<proteinExistence type="predicted"/>
<reference evidence="3" key="1">
    <citation type="journal article" date="2005" name="PLoS Biol.">
        <title>The genomes of Oryza sativa: a history of duplications.</title>
        <authorList>
            <person name="Yu J."/>
            <person name="Wang J."/>
            <person name="Lin W."/>
            <person name="Li S."/>
            <person name="Li H."/>
            <person name="Zhou J."/>
            <person name="Ni P."/>
            <person name="Dong W."/>
            <person name="Hu S."/>
            <person name="Zeng C."/>
            <person name="Zhang J."/>
            <person name="Zhang Y."/>
            <person name="Li R."/>
            <person name="Xu Z."/>
            <person name="Li S."/>
            <person name="Li X."/>
            <person name="Zheng H."/>
            <person name="Cong L."/>
            <person name="Lin L."/>
            <person name="Yin J."/>
            <person name="Geng J."/>
            <person name="Li G."/>
            <person name="Shi J."/>
            <person name="Liu J."/>
            <person name="Lv H."/>
            <person name="Li J."/>
            <person name="Wang J."/>
            <person name="Deng Y."/>
            <person name="Ran L."/>
            <person name="Shi X."/>
            <person name="Wang X."/>
            <person name="Wu Q."/>
            <person name="Li C."/>
            <person name="Ren X."/>
            <person name="Wang J."/>
            <person name="Wang X."/>
            <person name="Li D."/>
            <person name="Liu D."/>
            <person name="Zhang X."/>
            <person name="Ji Z."/>
            <person name="Zhao W."/>
            <person name="Sun Y."/>
            <person name="Zhang Z."/>
            <person name="Bao J."/>
            <person name="Han Y."/>
            <person name="Dong L."/>
            <person name="Ji J."/>
            <person name="Chen P."/>
            <person name="Wu S."/>
            <person name="Liu J."/>
            <person name="Xiao Y."/>
            <person name="Bu D."/>
            <person name="Tan J."/>
            <person name="Yang L."/>
            <person name="Ye C."/>
            <person name="Zhang J."/>
            <person name="Xu J."/>
            <person name="Zhou Y."/>
            <person name="Yu Y."/>
            <person name="Zhang B."/>
            <person name="Zhuang S."/>
            <person name="Wei H."/>
            <person name="Liu B."/>
            <person name="Lei M."/>
            <person name="Yu H."/>
            <person name="Li Y."/>
            <person name="Xu H."/>
            <person name="Wei S."/>
            <person name="He X."/>
            <person name="Fang L."/>
            <person name="Zhang Z."/>
            <person name="Zhang Y."/>
            <person name="Huang X."/>
            <person name="Su Z."/>
            <person name="Tong W."/>
            <person name="Li J."/>
            <person name="Tong Z."/>
            <person name="Li S."/>
            <person name="Ye J."/>
            <person name="Wang L."/>
            <person name="Fang L."/>
            <person name="Lei T."/>
            <person name="Chen C."/>
            <person name="Chen H."/>
            <person name="Xu Z."/>
            <person name="Li H."/>
            <person name="Huang H."/>
            <person name="Zhang F."/>
            <person name="Xu H."/>
            <person name="Li N."/>
            <person name="Zhao C."/>
            <person name="Li S."/>
            <person name="Dong L."/>
            <person name="Huang Y."/>
            <person name="Li L."/>
            <person name="Xi Y."/>
            <person name="Qi Q."/>
            <person name="Li W."/>
            <person name="Zhang B."/>
            <person name="Hu W."/>
            <person name="Zhang Y."/>
            <person name="Tian X."/>
            <person name="Jiao Y."/>
            <person name="Liang X."/>
            <person name="Jin J."/>
            <person name="Gao L."/>
            <person name="Zheng W."/>
            <person name="Hao B."/>
            <person name="Liu S."/>
            <person name="Wang W."/>
            <person name="Yuan L."/>
            <person name="Cao M."/>
            <person name="McDermott J."/>
            <person name="Samudrala R."/>
            <person name="Wang J."/>
            <person name="Wong G.K."/>
            <person name="Yang H."/>
        </authorList>
    </citation>
    <scope>NUCLEOTIDE SEQUENCE [LARGE SCALE GENOMIC DNA]</scope>
</reference>
<evidence type="ECO:0000256" key="2">
    <source>
        <dbReference type="SAM" id="SignalP"/>
    </source>
</evidence>
<protein>
    <submittedName>
        <fullName evidence="3">Uncharacterized protein</fullName>
    </submittedName>
</protein>
<accession>B9FHV4</accession>
<gene>
    <name evidence="3" type="ORF">OsJ_19472</name>
</gene>
<dbReference type="PANTHER" id="PTHR31656">
    <property type="entry name" value="ROOT CAP DOMAIN-CONTAINING PROTEIN"/>
    <property type="match status" value="1"/>
</dbReference>
<sequence length="437" mass="45968">MAEPARWALLLLLGVVLLAPVTLAVRVEDGPKPPTHPNNGDNGKHENRVTAPTRILAAATAAFISSTTGSHVAAAITAAIASSTCALVTATTSVITSTTGALFATAASGAIASSTGALLAATTSGGIPSTTGSTITSSTRSQRRGLLHEQDEVPHLHLAGVLSQQVPQILPHGLRHLQDHCNLPGAVCQDPRFIGGDGNTFYFHGRRDRDFCLLSDANLHINGHFVGNHVPGLKRDPTWVQAIAVQFSGGHRLYVGARRTAVWDDDSDRLAVVFDGETVQLQRVAHARWESGSGLSVTRTKAANGVLVELDGVFKITANVVPITKEDSRIHRYGVTDDDCLAHLDLAFKFYALTDDVHGVLGQTYRSSYVNRLDVSAKMPVMGGEKQFTSSGLFAADCAVARFGRAGDAGAVAVASEELVDVKCSTGLDGVGVVCKK</sequence>
<feature type="chain" id="PRO_5002881398" evidence="2">
    <location>
        <begin position="25"/>
        <end position="437"/>
    </location>
</feature>
<dbReference type="Proteomes" id="UP000007752">
    <property type="component" value="Chromosome 5"/>
</dbReference>
<organism evidence="3">
    <name type="scientific">Oryza sativa subsp. japonica</name>
    <name type="common">Rice</name>
    <dbReference type="NCBI Taxonomy" id="39947"/>
    <lineage>
        <taxon>Eukaryota</taxon>
        <taxon>Viridiplantae</taxon>
        <taxon>Streptophyta</taxon>
        <taxon>Embryophyta</taxon>
        <taxon>Tracheophyta</taxon>
        <taxon>Spermatophyta</taxon>
        <taxon>Magnoliopsida</taxon>
        <taxon>Liliopsida</taxon>
        <taxon>Poales</taxon>
        <taxon>Poaceae</taxon>
        <taxon>BOP clade</taxon>
        <taxon>Oryzoideae</taxon>
        <taxon>Oryzeae</taxon>
        <taxon>Oryzinae</taxon>
        <taxon>Oryza</taxon>
        <taxon>Oryza sativa</taxon>
    </lineage>
</organism>